<dbReference type="AlphaFoldDB" id="A0A7J7P2S8"/>
<dbReference type="Gene3D" id="2.60.40.420">
    <property type="entry name" value="Cupredoxins - blue copper proteins"/>
    <property type="match status" value="1"/>
</dbReference>
<evidence type="ECO:0000259" key="2">
    <source>
        <dbReference type="PROSITE" id="PS51485"/>
    </source>
</evidence>
<name>A0A7J7P2S8_9MAGN</name>
<dbReference type="InterPro" id="IPR003245">
    <property type="entry name" value="Phytocyanin_dom"/>
</dbReference>
<dbReference type="InterPro" id="IPR039391">
    <property type="entry name" value="Phytocyanin-like"/>
</dbReference>
<dbReference type="GO" id="GO:0005886">
    <property type="term" value="C:plasma membrane"/>
    <property type="evidence" value="ECO:0007669"/>
    <property type="project" value="TreeGrafter"/>
</dbReference>
<keyword evidence="1" id="KW-0732">Signal</keyword>
<feature type="signal peptide" evidence="1">
    <location>
        <begin position="1"/>
        <end position="22"/>
    </location>
</feature>
<evidence type="ECO:0000313" key="3">
    <source>
        <dbReference type="EMBL" id="KAF6173735.1"/>
    </source>
</evidence>
<dbReference type="Pfam" id="PF02298">
    <property type="entry name" value="Cu_bind_like"/>
    <property type="match status" value="1"/>
</dbReference>
<reference evidence="3 4" key="1">
    <citation type="journal article" date="2020" name="IScience">
        <title>Genome Sequencing of the Endangered Kingdonia uniflora (Circaeasteraceae, Ranunculales) Reveals Potential Mechanisms of Evolutionary Specialization.</title>
        <authorList>
            <person name="Sun Y."/>
            <person name="Deng T."/>
            <person name="Zhang A."/>
            <person name="Moore M.J."/>
            <person name="Landis J.B."/>
            <person name="Lin N."/>
            <person name="Zhang H."/>
            <person name="Zhang X."/>
            <person name="Huang J."/>
            <person name="Zhang X."/>
            <person name="Sun H."/>
            <person name="Wang H."/>
        </authorList>
    </citation>
    <scope>NUCLEOTIDE SEQUENCE [LARGE SCALE GENOMIC DNA]</scope>
    <source>
        <strain evidence="3">TB1705</strain>
        <tissue evidence="3">Leaf</tissue>
    </source>
</reference>
<dbReference type="PANTHER" id="PTHR33021:SF533">
    <property type="entry name" value="PHYTOCYANIN DOMAIN-CONTAINING PROTEIN"/>
    <property type="match status" value="1"/>
</dbReference>
<proteinExistence type="predicted"/>
<dbReference type="PROSITE" id="PS51485">
    <property type="entry name" value="PHYTOCYANIN"/>
    <property type="match status" value="1"/>
</dbReference>
<comment type="caution">
    <text evidence="3">The sequence shown here is derived from an EMBL/GenBank/DDBJ whole genome shotgun (WGS) entry which is preliminary data.</text>
</comment>
<dbReference type="EMBL" id="JACGCM010000325">
    <property type="protein sequence ID" value="KAF6173735.1"/>
    <property type="molecule type" value="Genomic_DNA"/>
</dbReference>
<gene>
    <name evidence="3" type="ORF">GIB67_042903</name>
</gene>
<dbReference type="PANTHER" id="PTHR33021">
    <property type="entry name" value="BLUE COPPER PROTEIN"/>
    <property type="match status" value="1"/>
</dbReference>
<protein>
    <recommendedName>
        <fullName evidence="2">Phytocyanin domain-containing protein</fullName>
    </recommendedName>
</protein>
<sequence>MASKHTFLLFVVSIALPIISPAKEFTVGDGKGWATDFDYQAWANGKTFRVVDKLMFKYPKGAHTVQNVDGDGFAKCTKLNEGVLSTGK</sequence>
<evidence type="ECO:0000256" key="1">
    <source>
        <dbReference type="SAM" id="SignalP"/>
    </source>
</evidence>
<dbReference type="SUPFAM" id="SSF49503">
    <property type="entry name" value="Cupredoxins"/>
    <property type="match status" value="1"/>
</dbReference>
<keyword evidence="4" id="KW-1185">Reference proteome</keyword>
<feature type="domain" description="Phytocyanin" evidence="2">
    <location>
        <begin position="23"/>
        <end position="88"/>
    </location>
</feature>
<organism evidence="3 4">
    <name type="scientific">Kingdonia uniflora</name>
    <dbReference type="NCBI Taxonomy" id="39325"/>
    <lineage>
        <taxon>Eukaryota</taxon>
        <taxon>Viridiplantae</taxon>
        <taxon>Streptophyta</taxon>
        <taxon>Embryophyta</taxon>
        <taxon>Tracheophyta</taxon>
        <taxon>Spermatophyta</taxon>
        <taxon>Magnoliopsida</taxon>
        <taxon>Ranunculales</taxon>
        <taxon>Circaeasteraceae</taxon>
        <taxon>Kingdonia</taxon>
    </lineage>
</organism>
<feature type="chain" id="PRO_5029751700" description="Phytocyanin domain-containing protein" evidence="1">
    <location>
        <begin position="23"/>
        <end position="88"/>
    </location>
</feature>
<accession>A0A7J7P2S8</accession>
<dbReference type="OrthoDB" id="687943at2759"/>
<dbReference type="GO" id="GO:0009055">
    <property type="term" value="F:electron transfer activity"/>
    <property type="evidence" value="ECO:0007669"/>
    <property type="project" value="InterPro"/>
</dbReference>
<dbReference type="InterPro" id="IPR008972">
    <property type="entry name" value="Cupredoxin"/>
</dbReference>
<evidence type="ECO:0000313" key="4">
    <source>
        <dbReference type="Proteomes" id="UP000541444"/>
    </source>
</evidence>
<dbReference type="Proteomes" id="UP000541444">
    <property type="component" value="Unassembled WGS sequence"/>
</dbReference>